<dbReference type="AlphaFoldDB" id="A0A1F5KU39"/>
<organism evidence="2 3">
    <name type="scientific">Candidatus Daviesbacteria bacterium RIFCSPLOWO2_01_FULL_39_12</name>
    <dbReference type="NCBI Taxonomy" id="1797785"/>
    <lineage>
        <taxon>Bacteria</taxon>
        <taxon>Candidatus Daviesiibacteriota</taxon>
    </lineage>
</organism>
<comment type="caution">
    <text evidence="2">The sequence shown here is derived from an EMBL/GenBank/DDBJ whole genome shotgun (WGS) entry which is preliminary data.</text>
</comment>
<gene>
    <name evidence="2" type="ORF">A3B45_02085</name>
</gene>
<sequence length="126" mass="14786">MNFKNTKQKGSYALAQCIAKLYSLGYEVLLPVGDRQPYDLVFDDGKHLYKVQVKYAGLYKNGRCKVGLRITGGNQSYNYAKKYRDNDFDYLYVCTSSFKQYLIKWAETKNRNEITIEDPKYKKYLV</sequence>
<accession>A0A1F5KU39</accession>
<dbReference type="InterPro" id="IPR011856">
    <property type="entry name" value="tRNA_endonuc-like_dom_sf"/>
</dbReference>
<dbReference type="EMBL" id="MFDM01000002">
    <property type="protein sequence ID" value="OGE44436.1"/>
    <property type="molecule type" value="Genomic_DNA"/>
</dbReference>
<protein>
    <recommendedName>
        <fullName evidence="1">PD(D/E)XK endonuclease domain-containing protein</fullName>
    </recommendedName>
</protein>
<feature type="domain" description="PD(D/E)XK endonuclease" evidence="1">
    <location>
        <begin position="5"/>
        <end position="103"/>
    </location>
</feature>
<evidence type="ECO:0000313" key="2">
    <source>
        <dbReference type="EMBL" id="OGE44436.1"/>
    </source>
</evidence>
<proteinExistence type="predicted"/>
<dbReference type="Proteomes" id="UP000178565">
    <property type="component" value="Unassembled WGS sequence"/>
</dbReference>
<dbReference type="Pfam" id="PF11645">
    <property type="entry name" value="PDDEXK_5"/>
    <property type="match status" value="1"/>
</dbReference>
<evidence type="ECO:0000259" key="1">
    <source>
        <dbReference type="Pfam" id="PF11645"/>
    </source>
</evidence>
<dbReference type="Gene3D" id="3.40.1350.10">
    <property type="match status" value="1"/>
</dbReference>
<dbReference type="GO" id="GO:0003676">
    <property type="term" value="F:nucleic acid binding"/>
    <property type="evidence" value="ECO:0007669"/>
    <property type="project" value="InterPro"/>
</dbReference>
<dbReference type="STRING" id="1797785.A3B45_02085"/>
<reference evidence="2 3" key="1">
    <citation type="journal article" date="2016" name="Nat. Commun.">
        <title>Thousands of microbial genomes shed light on interconnected biogeochemical processes in an aquifer system.</title>
        <authorList>
            <person name="Anantharaman K."/>
            <person name="Brown C.T."/>
            <person name="Hug L.A."/>
            <person name="Sharon I."/>
            <person name="Castelle C.J."/>
            <person name="Probst A.J."/>
            <person name="Thomas B.C."/>
            <person name="Singh A."/>
            <person name="Wilkins M.J."/>
            <person name="Karaoz U."/>
            <person name="Brodie E.L."/>
            <person name="Williams K.H."/>
            <person name="Hubbard S.S."/>
            <person name="Banfield J.F."/>
        </authorList>
    </citation>
    <scope>NUCLEOTIDE SEQUENCE [LARGE SCALE GENOMIC DNA]</scope>
</reference>
<evidence type="ECO:0000313" key="3">
    <source>
        <dbReference type="Proteomes" id="UP000178565"/>
    </source>
</evidence>
<name>A0A1F5KU39_9BACT</name>
<dbReference type="InterPro" id="IPR021671">
    <property type="entry name" value="PD(D/E)XK_Endonuc"/>
</dbReference>